<dbReference type="Pfam" id="PF02789">
    <property type="entry name" value="Peptidase_M17_N"/>
    <property type="match status" value="1"/>
</dbReference>
<dbReference type="InterPro" id="IPR011356">
    <property type="entry name" value="Leucine_aapep/pepB"/>
</dbReference>
<evidence type="ECO:0000256" key="6">
    <source>
        <dbReference type="ARBA" id="ARBA00049972"/>
    </source>
</evidence>
<keyword evidence="2 10" id="KW-0031">Aminopeptidase</keyword>
<proteinExistence type="inferred from homology"/>
<dbReference type="SUPFAM" id="SSF52949">
    <property type="entry name" value="Macro domain-like"/>
    <property type="match status" value="1"/>
</dbReference>
<keyword evidence="4" id="KW-0378">Hydrolase</keyword>
<evidence type="ECO:0000313" key="11">
    <source>
        <dbReference type="Proteomes" id="UP000288246"/>
    </source>
</evidence>
<accession>A0A401V174</accession>
<dbReference type="PANTHER" id="PTHR11963:SF23">
    <property type="entry name" value="CYTOSOL AMINOPEPTIDASE"/>
    <property type="match status" value="1"/>
</dbReference>
<gene>
    <name evidence="10" type="primary">pepA_2</name>
    <name evidence="10" type="ORF">CTKZ_22170</name>
</gene>
<dbReference type="AlphaFoldDB" id="A0A401V174"/>
<comment type="function">
    <text evidence="6">Presumably involved in the processing and regular turnover of intracellular proteins. Catalyzes the removal of unsubstituted N-terminal amino acids from various peptides.</text>
</comment>
<dbReference type="EMBL" id="BHYL01000176">
    <property type="protein sequence ID" value="GCD20655.1"/>
    <property type="molecule type" value="Genomic_DNA"/>
</dbReference>
<dbReference type="GO" id="GO:0005737">
    <property type="term" value="C:cytoplasm"/>
    <property type="evidence" value="ECO:0007669"/>
    <property type="project" value="InterPro"/>
</dbReference>
<evidence type="ECO:0000259" key="9">
    <source>
        <dbReference type="PROSITE" id="PS00631"/>
    </source>
</evidence>
<dbReference type="PRINTS" id="PR00481">
    <property type="entry name" value="LAMNOPPTDASE"/>
</dbReference>
<comment type="similarity">
    <text evidence="1">Belongs to the peptidase M17 family.</text>
</comment>
<evidence type="ECO:0000256" key="5">
    <source>
        <dbReference type="ARBA" id="ARBA00033172"/>
    </source>
</evidence>
<keyword evidence="3" id="KW-0645">Protease</keyword>
<dbReference type="PROSITE" id="PS00631">
    <property type="entry name" value="CYTOSOL_AP"/>
    <property type="match status" value="1"/>
</dbReference>
<dbReference type="GO" id="GO:0070006">
    <property type="term" value="F:metalloaminopeptidase activity"/>
    <property type="evidence" value="ECO:0007669"/>
    <property type="project" value="InterPro"/>
</dbReference>
<keyword evidence="11" id="KW-1185">Reference proteome</keyword>
<dbReference type="Proteomes" id="UP000288246">
    <property type="component" value="Unassembled WGS sequence"/>
</dbReference>
<sequence length="487" mass="50226">MAFSDHLDVIGPSRELGSVRFDVTADPPDRPQVWLVAPDGPLPDGVSWEELRAAGFSGSVRSVHVVASPTSHVLAGTGPAPTVDDWRDAAGLGSRAASPHTDLAVRLPDDVTGEVVRAVVEGILLARYRYDALRAEPQGHRLTHLALVTGAAHDETAAAAALGVASAGATALARDLANTPHNHLTASRLARIAVDLGAEADLEVEVWEQQRCRDERLGGLLAINAGSEQEARFVRLRYVPPGAPTGRLGLVGKGIMYDSGGIGLKPNDDSHAQMKNDMSGAAAILAAMLALPAAHGTAEVVGYLMCTDNMPSATATALGDVVRGRSGRTIEIVNTDAEGRVVMSDGLALAVEDGVDAIVDIATLTGAVARAFGSLLSGITGSDEALVASVAAAATSSGEPVARVPLEHRYRPQLTSQVADLRNLGPTGQPDGIISALFLHEFTEGVPWAHLDIAGTAWSTVDAGWQTPGCTGVGARTILAAAAGFTA</sequence>
<dbReference type="GO" id="GO:0030145">
    <property type="term" value="F:manganese ion binding"/>
    <property type="evidence" value="ECO:0007669"/>
    <property type="project" value="InterPro"/>
</dbReference>
<evidence type="ECO:0000256" key="8">
    <source>
        <dbReference type="ARBA" id="ARBA00050061"/>
    </source>
</evidence>
<dbReference type="OrthoDB" id="9809354at2"/>
<name>A0A401V174_9CELL</name>
<dbReference type="InterPro" id="IPR008283">
    <property type="entry name" value="Peptidase_M17_N"/>
</dbReference>
<dbReference type="Gene3D" id="3.40.220.10">
    <property type="entry name" value="Leucine Aminopeptidase, subunit E, domain 1"/>
    <property type="match status" value="1"/>
</dbReference>
<dbReference type="Pfam" id="PF00883">
    <property type="entry name" value="Peptidase_M17"/>
    <property type="match status" value="1"/>
</dbReference>
<feature type="domain" description="Cytosol aminopeptidase" evidence="9">
    <location>
        <begin position="334"/>
        <end position="341"/>
    </location>
</feature>
<evidence type="ECO:0000256" key="3">
    <source>
        <dbReference type="ARBA" id="ARBA00022670"/>
    </source>
</evidence>
<protein>
    <recommendedName>
        <fullName evidence="7">Probable cytosol aminopeptidase</fullName>
    </recommendedName>
    <alternativeName>
        <fullName evidence="8">Leucine aminopeptidase</fullName>
    </alternativeName>
    <alternativeName>
        <fullName evidence="5">Leucyl aminopeptidase</fullName>
    </alternativeName>
</protein>
<organism evidence="10 11">
    <name type="scientific">Cellulomonas algicola</name>
    <dbReference type="NCBI Taxonomy" id="2071633"/>
    <lineage>
        <taxon>Bacteria</taxon>
        <taxon>Bacillati</taxon>
        <taxon>Actinomycetota</taxon>
        <taxon>Actinomycetes</taxon>
        <taxon>Micrococcales</taxon>
        <taxon>Cellulomonadaceae</taxon>
        <taxon>Cellulomonas</taxon>
    </lineage>
</organism>
<dbReference type="GO" id="GO:0006508">
    <property type="term" value="P:proteolysis"/>
    <property type="evidence" value="ECO:0007669"/>
    <property type="project" value="UniProtKB-KW"/>
</dbReference>
<dbReference type="InterPro" id="IPR043472">
    <property type="entry name" value="Macro_dom-like"/>
</dbReference>
<dbReference type="Gene3D" id="3.40.630.10">
    <property type="entry name" value="Zn peptidases"/>
    <property type="match status" value="1"/>
</dbReference>
<evidence type="ECO:0000313" key="10">
    <source>
        <dbReference type="EMBL" id="GCD20655.1"/>
    </source>
</evidence>
<reference evidence="10 11" key="1">
    <citation type="submission" date="2018-11" db="EMBL/GenBank/DDBJ databases">
        <title>Draft genome sequence of Cellulomonas takizawaensis strain TKZ-21.</title>
        <authorList>
            <person name="Yamamura H."/>
            <person name="Hayashi T."/>
            <person name="Hamada M."/>
            <person name="Serisawa Y."/>
            <person name="Matsuyama K."/>
            <person name="Nakagawa Y."/>
            <person name="Otoguro M."/>
            <person name="Yanagida F."/>
            <person name="Hayakawa M."/>
        </authorList>
    </citation>
    <scope>NUCLEOTIDE SEQUENCE [LARGE SCALE GENOMIC DNA]</scope>
    <source>
        <strain evidence="10 11">TKZ-21</strain>
    </source>
</reference>
<dbReference type="SUPFAM" id="SSF53187">
    <property type="entry name" value="Zn-dependent exopeptidases"/>
    <property type="match status" value="1"/>
</dbReference>
<evidence type="ECO:0000256" key="7">
    <source>
        <dbReference type="ARBA" id="ARBA00050021"/>
    </source>
</evidence>
<evidence type="ECO:0000256" key="4">
    <source>
        <dbReference type="ARBA" id="ARBA00022801"/>
    </source>
</evidence>
<evidence type="ECO:0000256" key="2">
    <source>
        <dbReference type="ARBA" id="ARBA00022438"/>
    </source>
</evidence>
<dbReference type="RefSeq" id="WP_124343161.1">
    <property type="nucleotide sequence ID" value="NZ_BHYL01000176.1"/>
</dbReference>
<comment type="caution">
    <text evidence="10">The sequence shown here is derived from an EMBL/GenBank/DDBJ whole genome shotgun (WGS) entry which is preliminary data.</text>
</comment>
<dbReference type="CDD" id="cd00433">
    <property type="entry name" value="Peptidase_M17"/>
    <property type="match status" value="1"/>
</dbReference>
<dbReference type="PANTHER" id="PTHR11963">
    <property type="entry name" value="LEUCINE AMINOPEPTIDASE-RELATED"/>
    <property type="match status" value="1"/>
</dbReference>
<dbReference type="InterPro" id="IPR000819">
    <property type="entry name" value="Peptidase_M17_C"/>
</dbReference>
<evidence type="ECO:0000256" key="1">
    <source>
        <dbReference type="ARBA" id="ARBA00009528"/>
    </source>
</evidence>